<comment type="caution">
    <text evidence="1">The sequence shown here is derived from an EMBL/GenBank/DDBJ whole genome shotgun (WGS) entry which is preliminary data.</text>
</comment>
<accession>A0A853EIV7</accession>
<evidence type="ECO:0000313" key="2">
    <source>
        <dbReference type="Proteomes" id="UP000572528"/>
    </source>
</evidence>
<gene>
    <name evidence="1" type="ORF">HZZ05_06650</name>
</gene>
<dbReference type="EMBL" id="JACBXV010000074">
    <property type="protein sequence ID" value="NYS69199.1"/>
    <property type="molecule type" value="Genomic_DNA"/>
</dbReference>
<proteinExistence type="predicted"/>
<protein>
    <submittedName>
        <fullName evidence="1">Uncharacterized protein</fullName>
    </submittedName>
</protein>
<dbReference type="RefSeq" id="WP_179900489.1">
    <property type="nucleotide sequence ID" value="NZ_JACBXV010000074.1"/>
</dbReference>
<dbReference type="Proteomes" id="UP000572528">
    <property type="component" value="Unassembled WGS sequence"/>
</dbReference>
<evidence type="ECO:0000313" key="1">
    <source>
        <dbReference type="EMBL" id="NYS69199.1"/>
    </source>
</evidence>
<organism evidence="1 2">
    <name type="scientific">Actinomyces bowdenii</name>
    <dbReference type="NCBI Taxonomy" id="131109"/>
    <lineage>
        <taxon>Bacteria</taxon>
        <taxon>Bacillati</taxon>
        <taxon>Actinomycetota</taxon>
        <taxon>Actinomycetes</taxon>
        <taxon>Actinomycetales</taxon>
        <taxon>Actinomycetaceae</taxon>
        <taxon>Actinomyces</taxon>
    </lineage>
</organism>
<sequence>MSLSWSARQFPTSPELAEAVRAAREQSLSWREVGEAIGTRCEAGRTLVIKHAQ</sequence>
<dbReference type="AlphaFoldDB" id="A0A853EIV7"/>
<name>A0A853EIV7_9ACTO</name>
<reference evidence="1 2" key="1">
    <citation type="submission" date="2020-07" db="EMBL/GenBank/DDBJ databases">
        <title>MOT database genomes.</title>
        <authorList>
            <person name="Joseph S."/>
            <person name="Aduse-Opoku J."/>
            <person name="Hashim A."/>
            <person name="Wade W."/>
            <person name="Curtis M."/>
        </authorList>
    </citation>
    <scope>NUCLEOTIDE SEQUENCE [LARGE SCALE GENOMIC DNA]</scope>
    <source>
        <strain evidence="1 2">WMus004</strain>
    </source>
</reference>